<protein>
    <submittedName>
        <fullName evidence="1">Uncharacterized protein</fullName>
    </submittedName>
</protein>
<dbReference type="VEuPathDB" id="FungiDB:DFL_008010"/>
<gene>
    <name evidence="1" type="ORF">DFL_008010</name>
</gene>
<dbReference type="RefSeq" id="XP_067489172.1">
    <property type="nucleotide sequence ID" value="XM_067637681.1"/>
</dbReference>
<dbReference type="AlphaFoldDB" id="A0A436ZXC0"/>
<proteinExistence type="predicted"/>
<accession>A0A436ZXC0</accession>
<reference evidence="1 2" key="1">
    <citation type="submission" date="2019-01" db="EMBL/GenBank/DDBJ databases">
        <title>Intercellular communication is required for trap formation in the nematode-trapping fungus Duddingtonia flagrans.</title>
        <authorList>
            <person name="Youssar L."/>
            <person name="Wernet V."/>
            <person name="Hensel N."/>
            <person name="Hildebrandt H.-G."/>
            <person name="Fischer R."/>
        </authorList>
    </citation>
    <scope>NUCLEOTIDE SEQUENCE [LARGE SCALE GENOMIC DNA]</scope>
    <source>
        <strain evidence="1 2">CBS H-5679</strain>
    </source>
</reference>
<sequence length="115" mass="11259">MTGNGNISSTASSKGWTTNAGVSGALVGEVTNVVGVGMVVEATDECGVDVVGVFLEYIVDNTSDVGAFDASIEVTIGETTGIEDVGASVEATIDAVGSAARDVSSSAAGFGFMSA</sequence>
<organism evidence="1 2">
    <name type="scientific">Arthrobotrys flagrans</name>
    <name type="common">Nematode-trapping fungus</name>
    <name type="synonym">Trichothecium flagrans</name>
    <dbReference type="NCBI Taxonomy" id="97331"/>
    <lineage>
        <taxon>Eukaryota</taxon>
        <taxon>Fungi</taxon>
        <taxon>Dikarya</taxon>
        <taxon>Ascomycota</taxon>
        <taxon>Pezizomycotina</taxon>
        <taxon>Orbiliomycetes</taxon>
        <taxon>Orbiliales</taxon>
        <taxon>Orbiliaceae</taxon>
        <taxon>Arthrobotrys</taxon>
    </lineage>
</organism>
<name>A0A436ZXC0_ARTFL</name>
<evidence type="ECO:0000313" key="1">
    <source>
        <dbReference type="EMBL" id="RVD83628.1"/>
    </source>
</evidence>
<dbReference type="GeneID" id="93590321"/>
<evidence type="ECO:0000313" key="2">
    <source>
        <dbReference type="Proteomes" id="UP000283090"/>
    </source>
</evidence>
<dbReference type="Proteomes" id="UP000283090">
    <property type="component" value="Unassembled WGS sequence"/>
</dbReference>
<keyword evidence="2" id="KW-1185">Reference proteome</keyword>
<dbReference type="EMBL" id="SAEB01000009">
    <property type="protein sequence ID" value="RVD83628.1"/>
    <property type="molecule type" value="Genomic_DNA"/>
</dbReference>
<comment type="caution">
    <text evidence="1">The sequence shown here is derived from an EMBL/GenBank/DDBJ whole genome shotgun (WGS) entry which is preliminary data.</text>
</comment>